<proteinExistence type="inferred from homology"/>
<dbReference type="EMBL" id="KK915213">
    <property type="protein sequence ID" value="KDP23458.1"/>
    <property type="molecule type" value="Genomic_DNA"/>
</dbReference>
<evidence type="ECO:0000259" key="9">
    <source>
        <dbReference type="Pfam" id="PF00561"/>
    </source>
</evidence>
<comment type="function">
    <text evidence="7">Epoxide hydrolase involved in the biosynthesis of cucurbitacin and mogroside tetracyclic triterpene natural products (e.g. siamenoside I and mogrosides IV, V and VI). Cucurbitacins have cytotoxic properties and exhibit deterrent taste as a defense barrier against herbivores. Mogrosides are nonsugar highly oxygenated compounds used as high-intensity zero-calorie sweeteners; they also possess pharmacological properties such as regulating immunity, lowering blood sugar and lipid levels, protecting the liver, and acting as antioxidants and antitumor agents. Catalyzes the hydrolysis of aromatic epoxide-containing substrates, such as the conversion of 24,25-epoxycucurbitadienol to 24,25-dihydroxycucurbitadienol.</text>
</comment>
<dbReference type="GO" id="GO:0004301">
    <property type="term" value="F:epoxide hydrolase activity"/>
    <property type="evidence" value="ECO:0007669"/>
    <property type="project" value="UniProtKB-EC"/>
</dbReference>
<accession>A0A067JKV8</accession>
<evidence type="ECO:0000256" key="2">
    <source>
        <dbReference type="ARBA" id="ARBA00011738"/>
    </source>
</evidence>
<name>A0A067JKV8_JATCU</name>
<dbReference type="AlphaFoldDB" id="A0A067JKV8"/>
<dbReference type="Gene3D" id="3.40.50.1820">
    <property type="entry name" value="alpha/beta hydrolase"/>
    <property type="match status" value="1"/>
</dbReference>
<evidence type="ECO:0000313" key="11">
    <source>
        <dbReference type="Proteomes" id="UP000027138"/>
    </source>
</evidence>
<comment type="catalytic activity">
    <reaction evidence="8">
        <text>(24S)-24,25-epoxycucurbitadienol + H2O = (24R)-24,25-dihydroxycucurbitadienol</text>
        <dbReference type="Rhea" id="RHEA:81855"/>
        <dbReference type="ChEBI" id="CHEBI:15377"/>
        <dbReference type="ChEBI" id="CHEBI:229949"/>
        <dbReference type="ChEBI" id="CHEBI:229950"/>
    </reaction>
    <physiologicalReaction direction="left-to-right" evidence="8">
        <dbReference type="Rhea" id="RHEA:81856"/>
    </physiologicalReaction>
</comment>
<dbReference type="Proteomes" id="UP000027138">
    <property type="component" value="Unassembled WGS sequence"/>
</dbReference>
<evidence type="ECO:0000256" key="8">
    <source>
        <dbReference type="ARBA" id="ARBA00093212"/>
    </source>
</evidence>
<evidence type="ECO:0000256" key="5">
    <source>
        <dbReference type="ARBA" id="ARBA00038334"/>
    </source>
</evidence>
<evidence type="ECO:0000256" key="6">
    <source>
        <dbReference type="ARBA" id="ARBA00051067"/>
    </source>
</evidence>
<keyword evidence="4" id="KW-0378">Hydrolase</keyword>
<dbReference type="InterPro" id="IPR000639">
    <property type="entry name" value="Epox_hydrolase-like"/>
</dbReference>
<dbReference type="Pfam" id="PF00561">
    <property type="entry name" value="Abhydrolase_1"/>
    <property type="match status" value="1"/>
</dbReference>
<comment type="similarity">
    <text evidence="5">Belongs to the AB hydrolase superfamily. Epoxide hydrolase family.</text>
</comment>
<evidence type="ECO:0000256" key="1">
    <source>
        <dbReference type="ARBA" id="ARBA00004721"/>
    </source>
</evidence>
<comment type="subunit">
    <text evidence="2">Homodimer.</text>
</comment>
<dbReference type="FunFam" id="3.40.50.1820:FF:000161">
    <property type="entry name" value="Epoxide hydrolase"/>
    <property type="match status" value="1"/>
</dbReference>
<reference evidence="10 11" key="1">
    <citation type="journal article" date="2014" name="PLoS ONE">
        <title>Global Analysis of Gene Expression Profiles in Physic Nut (Jatropha curcas L.) Seedlings Exposed to Salt Stress.</title>
        <authorList>
            <person name="Zhang L."/>
            <person name="Zhang C."/>
            <person name="Wu P."/>
            <person name="Chen Y."/>
            <person name="Li M."/>
            <person name="Jiang H."/>
            <person name="Wu G."/>
        </authorList>
    </citation>
    <scope>NUCLEOTIDE SEQUENCE [LARGE SCALE GENOMIC DNA]</scope>
    <source>
        <strain evidence="11">cv. GZQX0401</strain>
        <tissue evidence="10">Young leaves</tissue>
    </source>
</reference>
<protein>
    <recommendedName>
        <fullName evidence="3">soluble epoxide hydrolase</fullName>
        <ecNumber evidence="3">3.3.2.10</ecNumber>
    </recommendedName>
</protein>
<dbReference type="SUPFAM" id="SSF53474">
    <property type="entry name" value="alpha/beta-Hydrolases"/>
    <property type="match status" value="1"/>
</dbReference>
<evidence type="ECO:0000256" key="3">
    <source>
        <dbReference type="ARBA" id="ARBA00013006"/>
    </source>
</evidence>
<evidence type="ECO:0000313" key="10">
    <source>
        <dbReference type="EMBL" id="KDP23458.1"/>
    </source>
</evidence>
<dbReference type="PANTHER" id="PTHR43329">
    <property type="entry name" value="EPOXIDE HYDROLASE"/>
    <property type="match status" value="1"/>
</dbReference>
<feature type="domain" description="AB hydrolase-1" evidence="9">
    <location>
        <begin position="25"/>
        <end position="140"/>
    </location>
</feature>
<organism evidence="10 11">
    <name type="scientific">Jatropha curcas</name>
    <name type="common">Barbados nut</name>
    <dbReference type="NCBI Taxonomy" id="180498"/>
    <lineage>
        <taxon>Eukaryota</taxon>
        <taxon>Viridiplantae</taxon>
        <taxon>Streptophyta</taxon>
        <taxon>Embryophyta</taxon>
        <taxon>Tracheophyta</taxon>
        <taxon>Spermatophyta</taxon>
        <taxon>Magnoliopsida</taxon>
        <taxon>eudicotyledons</taxon>
        <taxon>Gunneridae</taxon>
        <taxon>Pentapetalae</taxon>
        <taxon>rosids</taxon>
        <taxon>fabids</taxon>
        <taxon>Malpighiales</taxon>
        <taxon>Euphorbiaceae</taxon>
        <taxon>Crotonoideae</taxon>
        <taxon>Jatropheae</taxon>
        <taxon>Jatropha</taxon>
    </lineage>
</organism>
<evidence type="ECO:0000256" key="7">
    <source>
        <dbReference type="ARBA" id="ARBA00058358"/>
    </source>
</evidence>
<comment type="pathway">
    <text evidence="1">Secondary metabolite biosynthesis; terpenoid biosynthesis.</text>
</comment>
<comment type="catalytic activity">
    <reaction evidence="6">
        <text>an epoxide + H2O = an ethanediol</text>
        <dbReference type="Rhea" id="RHEA:19037"/>
        <dbReference type="ChEBI" id="CHEBI:15377"/>
        <dbReference type="ChEBI" id="CHEBI:32955"/>
        <dbReference type="ChEBI" id="CHEBI:140594"/>
        <dbReference type="EC" id="3.3.2.10"/>
    </reaction>
    <physiologicalReaction direction="left-to-right" evidence="6">
        <dbReference type="Rhea" id="RHEA:19038"/>
    </physiologicalReaction>
</comment>
<keyword evidence="11" id="KW-1185">Reference proteome</keyword>
<sequence>MEEINHRVVNVNGINMHIAEKGEGPMILFLHGFPELWYTWRHQILSLSSLGFHAVAPDLRGYGDTEAPALSSSYTCHHIVGDLIALIDHLGAEKVFLVGHDWGAIIGWYLCLFRPDKVKAFVCLSVPFKPRHPNIKTVESMRLLFGDEYYICRFQKPGEIEEEIARVGTEEVLKKIFTDRKPGPPCLPKENAFGSCKENPVTLPSWLTEEDLAYYVTKFNQKGFTGGLNYYRALDLNWELTAQWTGVAIKVPVKFVVGDADMVYTTPGMKEYVQGSGFSHYVPFLEDVVVMEGVGHFISQERPKEISNLIYDFITQY</sequence>
<dbReference type="OrthoDB" id="7130006at2759"/>
<gene>
    <name evidence="10" type="ORF">JCGZ_23291</name>
</gene>
<dbReference type="PRINTS" id="PR00412">
    <property type="entry name" value="EPOXHYDRLASE"/>
</dbReference>
<dbReference type="STRING" id="180498.A0A067JKV8"/>
<dbReference type="InterPro" id="IPR000073">
    <property type="entry name" value="AB_hydrolase_1"/>
</dbReference>
<evidence type="ECO:0000256" key="4">
    <source>
        <dbReference type="ARBA" id="ARBA00022801"/>
    </source>
</evidence>
<dbReference type="InterPro" id="IPR029058">
    <property type="entry name" value="AB_hydrolase_fold"/>
</dbReference>
<dbReference type="EC" id="3.3.2.10" evidence="3"/>